<dbReference type="RefSeq" id="WP_160097465.1">
    <property type="nucleotide sequence ID" value="NZ_FWXV01000030.1"/>
</dbReference>
<dbReference type="AlphaFoldDB" id="A0A1W2G083"/>
<keyword evidence="5" id="KW-1185">Reference proteome</keyword>
<protein>
    <submittedName>
        <fullName evidence="4">Acyl-CoA dehydrogenase, C-terminal domain</fullName>
    </submittedName>
</protein>
<evidence type="ECO:0000313" key="4">
    <source>
        <dbReference type="EMBL" id="SMD27595.1"/>
    </source>
</evidence>
<feature type="domain" description="Acyl-CoA dehydrogenase/oxidase C-terminal" evidence="3">
    <location>
        <begin position="29"/>
        <end position="165"/>
    </location>
</feature>
<dbReference type="InterPro" id="IPR036250">
    <property type="entry name" value="AcylCo_DH-like_C"/>
</dbReference>
<dbReference type="OrthoDB" id="3662563at2"/>
<gene>
    <name evidence="4" type="ORF">SAMN05661093_11205</name>
</gene>
<feature type="region of interest" description="Disordered" evidence="2">
    <location>
        <begin position="177"/>
        <end position="202"/>
    </location>
</feature>
<evidence type="ECO:0000259" key="3">
    <source>
        <dbReference type="Pfam" id="PF00441"/>
    </source>
</evidence>
<reference evidence="4 5" key="1">
    <citation type="submission" date="2017-04" db="EMBL/GenBank/DDBJ databases">
        <authorList>
            <person name="Afonso C.L."/>
            <person name="Miller P.J."/>
            <person name="Scott M.A."/>
            <person name="Spackman E."/>
            <person name="Goraichik I."/>
            <person name="Dimitrov K.M."/>
            <person name="Suarez D.L."/>
            <person name="Swayne D.E."/>
        </authorList>
    </citation>
    <scope>NUCLEOTIDE SEQUENCE [LARGE SCALE GENOMIC DNA]</scope>
    <source>
        <strain evidence="4 5">DSM 43828</strain>
    </source>
</reference>
<proteinExistence type="predicted"/>
<evidence type="ECO:0000256" key="1">
    <source>
        <dbReference type="ARBA" id="ARBA00022630"/>
    </source>
</evidence>
<dbReference type="EMBL" id="FWXV01000030">
    <property type="protein sequence ID" value="SMD27595.1"/>
    <property type="molecule type" value="Genomic_DNA"/>
</dbReference>
<dbReference type="SUPFAM" id="SSF47203">
    <property type="entry name" value="Acyl-CoA dehydrogenase C-terminal domain-like"/>
    <property type="match status" value="1"/>
</dbReference>
<name>A0A1W2G083_KIBAR</name>
<dbReference type="Proteomes" id="UP000192674">
    <property type="component" value="Unassembled WGS sequence"/>
</dbReference>
<evidence type="ECO:0000256" key="2">
    <source>
        <dbReference type="SAM" id="MobiDB-lite"/>
    </source>
</evidence>
<dbReference type="GO" id="GO:0016627">
    <property type="term" value="F:oxidoreductase activity, acting on the CH-CH group of donors"/>
    <property type="evidence" value="ECO:0007669"/>
    <property type="project" value="InterPro"/>
</dbReference>
<dbReference type="Pfam" id="PF00441">
    <property type="entry name" value="Acyl-CoA_dh_1"/>
    <property type="match status" value="1"/>
</dbReference>
<evidence type="ECO:0000313" key="5">
    <source>
        <dbReference type="Proteomes" id="UP000192674"/>
    </source>
</evidence>
<keyword evidence="1" id="KW-0285">Flavoprotein</keyword>
<accession>A0A1W2G083</accession>
<sequence>MEPSGLAGWTWGILDLDTVVIHPEQRLIGEGMSILRDHFAFYRPLVTATALGGAAAVFDTVTATVTRRKTSGDIQRHRDSTLVTLGRAHAQLITSLLGTLTAARLAEAKSPNAETWSCAMKAHGVTTAHAVVSDLALFLGAAAFRADSPVGKTLKDLGGLLYADGIHDSLYRTAGKHHTAPPVALPRSRTNEESGDATAVVT</sequence>
<organism evidence="4 5">
    <name type="scientific">Kibdelosporangium aridum</name>
    <dbReference type="NCBI Taxonomy" id="2030"/>
    <lineage>
        <taxon>Bacteria</taxon>
        <taxon>Bacillati</taxon>
        <taxon>Actinomycetota</taxon>
        <taxon>Actinomycetes</taxon>
        <taxon>Pseudonocardiales</taxon>
        <taxon>Pseudonocardiaceae</taxon>
        <taxon>Kibdelosporangium</taxon>
    </lineage>
</organism>
<dbReference type="InterPro" id="IPR009075">
    <property type="entry name" value="AcylCo_DH/oxidase_C"/>
</dbReference>
<dbReference type="Gene3D" id="1.20.140.10">
    <property type="entry name" value="Butyryl-CoA Dehydrogenase, subunit A, domain 3"/>
    <property type="match status" value="1"/>
</dbReference>